<dbReference type="PANTHER" id="PTHR13793:SF107">
    <property type="entry name" value="BROMODOMAIN-CONTAINING PROTEIN HOMOLOG"/>
    <property type="match status" value="1"/>
</dbReference>
<dbReference type="InterPro" id="IPR011011">
    <property type="entry name" value="Znf_FYVE_PHD"/>
</dbReference>
<accession>A0A485LNS8</accession>
<dbReference type="InterPro" id="IPR034732">
    <property type="entry name" value="EPHD"/>
</dbReference>
<evidence type="ECO:0000256" key="1">
    <source>
        <dbReference type="ARBA" id="ARBA00022723"/>
    </source>
</evidence>
<evidence type="ECO:0000259" key="4">
    <source>
        <dbReference type="PROSITE" id="PS51805"/>
    </source>
</evidence>
<reference evidence="6 7" key="1">
    <citation type="submission" date="2019-03" db="EMBL/GenBank/DDBJ databases">
        <authorList>
            <person name="Gaulin E."/>
            <person name="Dumas B."/>
        </authorList>
    </citation>
    <scope>NUCLEOTIDE SEQUENCE [LARGE SCALE GENOMIC DNA]</scope>
    <source>
        <strain evidence="6">CBS 568.67</strain>
    </source>
</reference>
<name>A0A485LNS8_9STRA</name>
<dbReference type="PANTHER" id="PTHR13793">
    <property type="entry name" value="PHD FINGER PROTEINS"/>
    <property type="match status" value="1"/>
</dbReference>
<dbReference type="PROSITE" id="PS51805">
    <property type="entry name" value="EPHD"/>
    <property type="match status" value="1"/>
</dbReference>
<keyword evidence="2" id="KW-0863">Zinc-finger</keyword>
<keyword evidence="3" id="KW-0862">Zinc</keyword>
<proteinExistence type="predicted"/>
<dbReference type="GO" id="GO:0006357">
    <property type="term" value="P:regulation of transcription by RNA polymerase II"/>
    <property type="evidence" value="ECO:0007669"/>
    <property type="project" value="TreeGrafter"/>
</dbReference>
<keyword evidence="1" id="KW-0479">Metal-binding</keyword>
<protein>
    <submittedName>
        <fullName evidence="6">Aste57867_23126 protein</fullName>
    </submittedName>
</protein>
<evidence type="ECO:0000313" key="7">
    <source>
        <dbReference type="Proteomes" id="UP000332933"/>
    </source>
</evidence>
<evidence type="ECO:0000256" key="3">
    <source>
        <dbReference type="ARBA" id="ARBA00022833"/>
    </source>
</evidence>
<dbReference type="GO" id="GO:0008270">
    <property type="term" value="F:zinc ion binding"/>
    <property type="evidence" value="ECO:0007669"/>
    <property type="project" value="UniProtKB-KW"/>
</dbReference>
<dbReference type="InterPro" id="IPR013083">
    <property type="entry name" value="Znf_RING/FYVE/PHD"/>
</dbReference>
<dbReference type="AlphaFoldDB" id="A0A485LNS8"/>
<organism evidence="6 7">
    <name type="scientific">Aphanomyces stellatus</name>
    <dbReference type="NCBI Taxonomy" id="120398"/>
    <lineage>
        <taxon>Eukaryota</taxon>
        <taxon>Sar</taxon>
        <taxon>Stramenopiles</taxon>
        <taxon>Oomycota</taxon>
        <taxon>Saprolegniomycetes</taxon>
        <taxon>Saprolegniales</taxon>
        <taxon>Verrucalvaceae</taxon>
        <taxon>Aphanomyces</taxon>
    </lineage>
</organism>
<dbReference type="InterPro" id="IPR050701">
    <property type="entry name" value="Histone_Mod_Regulator"/>
</dbReference>
<dbReference type="OrthoDB" id="20839at2759"/>
<gene>
    <name evidence="6" type="primary">Aste57867_23126</name>
    <name evidence="5" type="ORF">As57867_023055</name>
    <name evidence="6" type="ORF">ASTE57867_23126</name>
</gene>
<feature type="domain" description="PHD-type" evidence="4">
    <location>
        <begin position="145"/>
        <end position="263"/>
    </location>
</feature>
<dbReference type="SUPFAM" id="SSF57903">
    <property type="entry name" value="FYVE/PHD zinc finger"/>
    <property type="match status" value="1"/>
</dbReference>
<sequence length="479" mass="52786">MDWDDRRRLAKDIASLSSPDVQGILLRCHLASPSTVSFVDETPMVTKDHDIAKASNWQGTSYVDLDLLDQAVLLELRAYVDACYVPKPVPGDQCEICCGLWSKGRVLACGNPMCSTRIHEECFGMILRSDPNGPWVCPSCAYGSPLQCCLCLRDGGAIKPTSDGRWAHVICTLGIPELTFRDVPTMEPVDGMADIDHTRLRAMCNLCKRKGGAITTCEDENCGTGFHLYCAAEAGLWIGAAADPTAIPPTTAKPFALFCEKHLPADRVIGAKRFISDEDLVFETMQPKPGVGAPIGGDDTVDRRATDYTFVLDSAPYLLERHTWKERVVTSSQAAPAFEVTPRLYSHGRFPVKTLVSELVHKATPEATSTSTFPPPVPRSGSAPAFPDGPMLVGAIVEVYWKGFDDWFRAKVTDWDATRRMNQVQYLGEPRMEWLTLRAGTCHILRLPSDPPTKVKIVQCTYKGDAQWRPKVKEFSSSS</sequence>
<dbReference type="EMBL" id="CAADRA010007255">
    <property type="protein sequence ID" value="VFT99774.1"/>
    <property type="molecule type" value="Genomic_DNA"/>
</dbReference>
<dbReference type="Proteomes" id="UP000332933">
    <property type="component" value="Unassembled WGS sequence"/>
</dbReference>
<evidence type="ECO:0000313" key="6">
    <source>
        <dbReference type="EMBL" id="VFT99774.1"/>
    </source>
</evidence>
<evidence type="ECO:0000256" key="2">
    <source>
        <dbReference type="ARBA" id="ARBA00022771"/>
    </source>
</evidence>
<dbReference type="Pfam" id="PF13832">
    <property type="entry name" value="zf-HC5HC2H_2"/>
    <property type="match status" value="1"/>
</dbReference>
<dbReference type="InterPro" id="IPR001965">
    <property type="entry name" value="Znf_PHD"/>
</dbReference>
<dbReference type="SMART" id="SM00249">
    <property type="entry name" value="PHD"/>
    <property type="match status" value="2"/>
</dbReference>
<reference evidence="5" key="2">
    <citation type="submission" date="2019-06" db="EMBL/GenBank/DDBJ databases">
        <title>Genomics analysis of Aphanomyces spp. identifies a new class of oomycete effector associated with host adaptation.</title>
        <authorList>
            <person name="Gaulin E."/>
        </authorList>
    </citation>
    <scope>NUCLEOTIDE SEQUENCE</scope>
    <source>
        <strain evidence="5">CBS 578.67</strain>
    </source>
</reference>
<evidence type="ECO:0000313" key="5">
    <source>
        <dbReference type="EMBL" id="KAF0684882.1"/>
    </source>
</evidence>
<keyword evidence="7" id="KW-1185">Reference proteome</keyword>
<dbReference type="EMBL" id="VJMH01007229">
    <property type="protein sequence ID" value="KAF0684882.1"/>
    <property type="molecule type" value="Genomic_DNA"/>
</dbReference>
<dbReference type="Gene3D" id="3.30.40.10">
    <property type="entry name" value="Zinc/RING finger domain, C3HC4 (zinc finger)"/>
    <property type="match status" value="2"/>
</dbReference>